<dbReference type="Proteomes" id="UP001335665">
    <property type="component" value="Unassembled WGS sequence"/>
</dbReference>
<sequence length="181" mass="20920">MESLTIQTNPQATPQVFTPKLNFAFYRQTRDDKELKDQYSDGFTTLVKGLLNENADMTIAFYYHALAWYKRNQPSETAVEEALEEKVFANDEATDKAFNDILHELQKNDFLARKLSEFIKNQDKDMDAIQVKIDQTDDKNQRQNLEIGLQQMTDEVNKLKSLLATPESLPKPEDADSHQEN</sequence>
<reference evidence="1 2" key="1">
    <citation type="submission" date="2023-02" db="EMBL/GenBank/DDBJ databases">
        <title>The predominant lactic acid bacteria and yeasts involved in the spontaneous fermentation of millet during the production of the traditional porridge Hausa koko in Ghana.</title>
        <authorList>
            <person name="Atter A."/>
            <person name="Diaz M."/>
        </authorList>
    </citation>
    <scope>NUCLEOTIDE SEQUENCE [LARGE SCALE GENOMIC DNA]</scope>
    <source>
        <strain evidence="1 2">FI11552</strain>
    </source>
</reference>
<dbReference type="Pfam" id="PF12363">
    <property type="entry name" value="Phage_TAC_12"/>
    <property type="match status" value="1"/>
</dbReference>
<proteinExistence type="predicted"/>
<evidence type="ECO:0000313" key="1">
    <source>
        <dbReference type="EMBL" id="MEE6701728.1"/>
    </source>
</evidence>
<accession>A0ABU7SUH8</accession>
<gene>
    <name evidence="1" type="ORF">PS396_08000</name>
</gene>
<protein>
    <submittedName>
        <fullName evidence="1">Tail assembly chaperone</fullName>
    </submittedName>
</protein>
<dbReference type="RefSeq" id="WP_331192269.1">
    <property type="nucleotide sequence ID" value="NZ_JAQSEO010000023.1"/>
</dbReference>
<dbReference type="InterPro" id="IPR024410">
    <property type="entry name" value="Phage_TAC_12"/>
</dbReference>
<evidence type="ECO:0000313" key="2">
    <source>
        <dbReference type="Proteomes" id="UP001335665"/>
    </source>
</evidence>
<comment type="caution">
    <text evidence="1">The sequence shown here is derived from an EMBL/GenBank/DDBJ whole genome shotgun (WGS) entry which is preliminary data.</text>
</comment>
<dbReference type="EMBL" id="JAQSFA010000023">
    <property type="protein sequence ID" value="MEE6701728.1"/>
    <property type="molecule type" value="Genomic_DNA"/>
</dbReference>
<organism evidence="1 2">
    <name type="scientific">Limosilactobacillus pontis</name>
    <dbReference type="NCBI Taxonomy" id="35787"/>
    <lineage>
        <taxon>Bacteria</taxon>
        <taxon>Bacillati</taxon>
        <taxon>Bacillota</taxon>
        <taxon>Bacilli</taxon>
        <taxon>Lactobacillales</taxon>
        <taxon>Lactobacillaceae</taxon>
        <taxon>Limosilactobacillus</taxon>
    </lineage>
</organism>
<keyword evidence="2" id="KW-1185">Reference proteome</keyword>
<name>A0ABU7SUH8_9LACO</name>